<evidence type="ECO:0000256" key="1">
    <source>
        <dbReference type="SAM" id="MobiDB-lite"/>
    </source>
</evidence>
<dbReference type="Proteomes" id="UP000284451">
    <property type="component" value="Unassembled WGS sequence"/>
</dbReference>
<accession>A0A443K0Y5</accession>
<reference evidence="2 3" key="2">
    <citation type="submission" date="2019-01" db="EMBL/GenBank/DDBJ databases">
        <authorList>
            <person name="Li Y."/>
        </authorList>
    </citation>
    <scope>NUCLEOTIDE SEQUENCE [LARGE SCALE GENOMIC DNA]</scope>
    <source>
        <strain evidence="2 3">07D10-4-3</strain>
    </source>
</reference>
<organism evidence="2 3">
    <name type="scientific">Paenirhodobacter populi</name>
    <dbReference type="NCBI Taxonomy" id="2306993"/>
    <lineage>
        <taxon>Bacteria</taxon>
        <taxon>Pseudomonadati</taxon>
        <taxon>Pseudomonadota</taxon>
        <taxon>Alphaproteobacteria</taxon>
        <taxon>Rhodobacterales</taxon>
        <taxon>Rhodobacter group</taxon>
        <taxon>Paenirhodobacter</taxon>
    </lineage>
</organism>
<sequence length="216" mass="23102">MPRAAGGNGFRPSECEAGDMKNRGMFSARPRLPGMAYKTGGRPETLPGQIAAQGIEDRERGNTVEGAEPDRIPVPPAPALAEPMISNRLPASAPSAKRKYSLSLRIPAELVAGFRDVLGDYPASDRKAIRRGLAGQVQARLGRDLPAPASDRAEDGPCDTIRLDLRLDPAAVATLQRHHDPHGLIPAATVIARAVEPVYATLLRDVLRKVGRRDSA</sequence>
<dbReference type="AlphaFoldDB" id="A0A443K0Y5"/>
<proteinExistence type="predicted"/>
<feature type="region of interest" description="Disordered" evidence="1">
    <location>
        <begin position="1"/>
        <end position="47"/>
    </location>
</feature>
<comment type="caution">
    <text evidence="2">The sequence shown here is derived from an EMBL/GenBank/DDBJ whole genome shotgun (WGS) entry which is preliminary data.</text>
</comment>
<dbReference type="EMBL" id="SAUY01000046">
    <property type="protein sequence ID" value="RWR26375.1"/>
    <property type="molecule type" value="Genomic_DNA"/>
</dbReference>
<evidence type="ECO:0000313" key="3">
    <source>
        <dbReference type="Proteomes" id="UP000284451"/>
    </source>
</evidence>
<name>A0A443K0Y5_9RHOB</name>
<reference evidence="2 3" key="1">
    <citation type="submission" date="2019-01" db="EMBL/GenBank/DDBJ databases">
        <title>Sinorhodobacter populi sp. nov. isolated from the symptomatic bark tissue of Populus euramericana canker.</title>
        <authorList>
            <person name="Xu G."/>
        </authorList>
    </citation>
    <scope>NUCLEOTIDE SEQUENCE [LARGE SCALE GENOMIC DNA]</scope>
    <source>
        <strain evidence="2 3">07D10-4-3</strain>
    </source>
</reference>
<protein>
    <submittedName>
        <fullName evidence="2">Uncharacterized protein</fullName>
    </submittedName>
</protein>
<evidence type="ECO:0000313" key="2">
    <source>
        <dbReference type="EMBL" id="RWR26375.1"/>
    </source>
</evidence>
<gene>
    <name evidence="2" type="ORF">D2T29_20665</name>
</gene>